<dbReference type="Pfam" id="PF00891">
    <property type="entry name" value="Methyltransf_2"/>
    <property type="match status" value="1"/>
</dbReference>
<dbReference type="InterPro" id="IPR036388">
    <property type="entry name" value="WH-like_DNA-bd_sf"/>
</dbReference>
<feature type="domain" description="O-methyltransferase C-terminal" evidence="5">
    <location>
        <begin position="108"/>
        <end position="322"/>
    </location>
</feature>
<dbReference type="InterPro" id="IPR036390">
    <property type="entry name" value="WH_DNA-bd_sf"/>
</dbReference>
<dbReference type="PANTHER" id="PTHR43712:SF2">
    <property type="entry name" value="O-METHYLTRANSFERASE CICE"/>
    <property type="match status" value="1"/>
</dbReference>
<dbReference type="PROSITE" id="PS51683">
    <property type="entry name" value="SAM_OMT_II"/>
    <property type="match status" value="1"/>
</dbReference>
<keyword evidence="3" id="KW-0949">S-adenosyl-L-methionine</keyword>
<dbReference type="GO" id="GO:0046983">
    <property type="term" value="F:protein dimerization activity"/>
    <property type="evidence" value="ECO:0007669"/>
    <property type="project" value="InterPro"/>
</dbReference>
<evidence type="ECO:0000256" key="1">
    <source>
        <dbReference type="ARBA" id="ARBA00022603"/>
    </source>
</evidence>
<gene>
    <name evidence="7" type="ORF">SAMN05421810_101696</name>
</gene>
<evidence type="ECO:0000313" key="7">
    <source>
        <dbReference type="EMBL" id="SFP01469.1"/>
    </source>
</evidence>
<evidence type="ECO:0000256" key="3">
    <source>
        <dbReference type="ARBA" id="ARBA00022691"/>
    </source>
</evidence>
<proteinExistence type="predicted"/>
<dbReference type="PANTHER" id="PTHR43712">
    <property type="entry name" value="PUTATIVE (AFU_ORTHOLOGUE AFUA_4G14580)-RELATED"/>
    <property type="match status" value="1"/>
</dbReference>
<dbReference type="EMBL" id="FOWW01000001">
    <property type="protein sequence ID" value="SFP01469.1"/>
    <property type="molecule type" value="Genomic_DNA"/>
</dbReference>
<name>A0A1I5LVW9_9PSEU</name>
<dbReference type="GO" id="GO:0032259">
    <property type="term" value="P:methylation"/>
    <property type="evidence" value="ECO:0007669"/>
    <property type="project" value="UniProtKB-KW"/>
</dbReference>
<accession>A0A1I5LVW9</accession>
<dbReference type="Proteomes" id="UP000198727">
    <property type="component" value="Unassembled WGS sequence"/>
</dbReference>
<sequence>MVSEPELTIRRLLYGQLLSRAVQTFAELEVADRLGDADRPVAELAAECRVPVDPLRRLLRALAAFDLVAESAPEVFRLRPLGAAVRAGAPASALPTAQLAAGEVGTAWDHLLDTVRTGTPAFERLFGTGFFGYLERKPGLRAVFDRSQAAGLELELPEVLRRLDLAGAGTAVDVGGGDGALLAALLAAAPGWRGVLVDRPEAVAAAERRFADAGLADRCAARPGDFFAELPGGGDLYLLRHILHDWADEPGRAVLASCRRALATGPAGARLVVVEQAAAARGDTGEEARFAALLDLYMLSLFGGGRERTVDELVDLLGTAGLSVVSVAPLPGGAVLIEAVLGVDGGGRR</sequence>
<dbReference type="GO" id="GO:0008171">
    <property type="term" value="F:O-methyltransferase activity"/>
    <property type="evidence" value="ECO:0007669"/>
    <property type="project" value="InterPro"/>
</dbReference>
<dbReference type="AlphaFoldDB" id="A0A1I5LVW9"/>
<dbReference type="SUPFAM" id="SSF53335">
    <property type="entry name" value="S-adenosyl-L-methionine-dependent methyltransferases"/>
    <property type="match status" value="1"/>
</dbReference>
<dbReference type="Pfam" id="PF08100">
    <property type="entry name" value="Dimerisation"/>
    <property type="match status" value="1"/>
</dbReference>
<feature type="domain" description="O-methyltransferase dimerisation" evidence="6">
    <location>
        <begin position="12"/>
        <end position="82"/>
    </location>
</feature>
<protein>
    <submittedName>
        <fullName evidence="7">O-methyltransferase</fullName>
    </submittedName>
</protein>
<evidence type="ECO:0000259" key="5">
    <source>
        <dbReference type="Pfam" id="PF00891"/>
    </source>
</evidence>
<evidence type="ECO:0000259" key="6">
    <source>
        <dbReference type="Pfam" id="PF08100"/>
    </source>
</evidence>
<dbReference type="SUPFAM" id="SSF46785">
    <property type="entry name" value="Winged helix' DNA-binding domain"/>
    <property type="match status" value="1"/>
</dbReference>
<reference evidence="8" key="1">
    <citation type="submission" date="2016-10" db="EMBL/GenBank/DDBJ databases">
        <authorList>
            <person name="Varghese N."/>
            <person name="Submissions S."/>
        </authorList>
    </citation>
    <scope>NUCLEOTIDE SEQUENCE [LARGE SCALE GENOMIC DNA]</scope>
    <source>
        <strain evidence="8">CGMCC 4.5579</strain>
    </source>
</reference>
<keyword evidence="8" id="KW-1185">Reference proteome</keyword>
<dbReference type="OrthoDB" id="3804952at2"/>
<dbReference type="InterPro" id="IPR012967">
    <property type="entry name" value="COMT_dimerisation"/>
</dbReference>
<evidence type="ECO:0000256" key="4">
    <source>
        <dbReference type="PIRSR" id="PIRSR005739-1"/>
    </source>
</evidence>
<dbReference type="InterPro" id="IPR001077">
    <property type="entry name" value="COMT_C"/>
</dbReference>
<evidence type="ECO:0000313" key="8">
    <source>
        <dbReference type="Proteomes" id="UP000198727"/>
    </source>
</evidence>
<keyword evidence="2 7" id="KW-0808">Transferase</keyword>
<organism evidence="7 8">
    <name type="scientific">Amycolatopsis arida</name>
    <dbReference type="NCBI Taxonomy" id="587909"/>
    <lineage>
        <taxon>Bacteria</taxon>
        <taxon>Bacillati</taxon>
        <taxon>Actinomycetota</taxon>
        <taxon>Actinomycetes</taxon>
        <taxon>Pseudonocardiales</taxon>
        <taxon>Pseudonocardiaceae</taxon>
        <taxon>Amycolatopsis</taxon>
    </lineage>
</organism>
<dbReference type="InterPro" id="IPR016461">
    <property type="entry name" value="COMT-like"/>
</dbReference>
<dbReference type="Gene3D" id="1.10.10.10">
    <property type="entry name" value="Winged helix-like DNA-binding domain superfamily/Winged helix DNA-binding domain"/>
    <property type="match status" value="1"/>
</dbReference>
<dbReference type="Gene3D" id="1.10.287.1350">
    <property type="match status" value="1"/>
</dbReference>
<dbReference type="InterPro" id="IPR029063">
    <property type="entry name" value="SAM-dependent_MTases_sf"/>
</dbReference>
<dbReference type="Gene3D" id="3.40.50.150">
    <property type="entry name" value="Vaccinia Virus protein VP39"/>
    <property type="match status" value="1"/>
</dbReference>
<keyword evidence="1 7" id="KW-0489">Methyltransferase</keyword>
<feature type="active site" description="Proton acceptor" evidence="4">
    <location>
        <position position="244"/>
    </location>
</feature>
<evidence type="ECO:0000256" key="2">
    <source>
        <dbReference type="ARBA" id="ARBA00022679"/>
    </source>
</evidence>
<dbReference type="PIRSF" id="PIRSF005739">
    <property type="entry name" value="O-mtase"/>
    <property type="match status" value="1"/>
</dbReference>
<dbReference type="STRING" id="587909.SAMN05421810_101696"/>